<keyword evidence="5 15" id="KW-0548">Nucleotidyltransferase</keyword>
<name>A0AAE0FW92_9CHLO</name>
<dbReference type="GO" id="GO:0000278">
    <property type="term" value="P:mitotic cell cycle"/>
    <property type="evidence" value="ECO:0007669"/>
    <property type="project" value="TreeGrafter"/>
</dbReference>
<evidence type="ECO:0000256" key="8">
    <source>
        <dbReference type="ARBA" id="ARBA00022771"/>
    </source>
</evidence>
<evidence type="ECO:0000256" key="12">
    <source>
        <dbReference type="ARBA" id="ARBA00023014"/>
    </source>
</evidence>
<keyword evidence="19" id="KW-1185">Reference proteome</keyword>
<dbReference type="InterPro" id="IPR006172">
    <property type="entry name" value="DNA-dir_DNA_pol_B"/>
</dbReference>
<keyword evidence="13 15" id="KW-0238">DNA-binding</keyword>
<evidence type="ECO:0000256" key="10">
    <source>
        <dbReference type="ARBA" id="ARBA00022932"/>
    </source>
</evidence>
<dbReference type="GO" id="GO:0006287">
    <property type="term" value="P:base-excision repair, gap-filling"/>
    <property type="evidence" value="ECO:0007669"/>
    <property type="project" value="TreeGrafter"/>
</dbReference>
<evidence type="ECO:0000256" key="15">
    <source>
        <dbReference type="RuleBase" id="RU365029"/>
    </source>
</evidence>
<evidence type="ECO:0000256" key="4">
    <source>
        <dbReference type="ARBA" id="ARBA00022679"/>
    </source>
</evidence>
<dbReference type="GO" id="GO:0008310">
    <property type="term" value="F:single-stranded DNA 3'-5' DNA exonuclease activity"/>
    <property type="evidence" value="ECO:0007669"/>
    <property type="project" value="TreeGrafter"/>
</dbReference>
<evidence type="ECO:0000256" key="13">
    <source>
        <dbReference type="ARBA" id="ARBA00023125"/>
    </source>
</evidence>
<evidence type="ECO:0000256" key="7">
    <source>
        <dbReference type="ARBA" id="ARBA00022723"/>
    </source>
</evidence>
<comment type="similarity">
    <text evidence="2 15">Belongs to the DNA polymerase type-B family.</text>
</comment>
<evidence type="ECO:0000256" key="16">
    <source>
        <dbReference type="SAM" id="MobiDB-lite"/>
    </source>
</evidence>
<evidence type="ECO:0000256" key="3">
    <source>
        <dbReference type="ARBA" id="ARBA00022485"/>
    </source>
</evidence>
<dbReference type="GO" id="GO:0006272">
    <property type="term" value="P:leading strand elongation"/>
    <property type="evidence" value="ECO:0007669"/>
    <property type="project" value="TreeGrafter"/>
</dbReference>
<dbReference type="CDD" id="cd05779">
    <property type="entry name" value="DNA_polB_epsilon_exo"/>
    <property type="match status" value="1"/>
</dbReference>
<keyword evidence="12 15" id="KW-0411">Iron-sulfur</keyword>
<evidence type="ECO:0000256" key="14">
    <source>
        <dbReference type="ARBA" id="ARBA00023242"/>
    </source>
</evidence>
<dbReference type="GO" id="GO:0008270">
    <property type="term" value="F:zinc ion binding"/>
    <property type="evidence" value="ECO:0007669"/>
    <property type="project" value="UniProtKB-KW"/>
</dbReference>
<organism evidence="18 19">
    <name type="scientific">Cymbomonas tetramitiformis</name>
    <dbReference type="NCBI Taxonomy" id="36881"/>
    <lineage>
        <taxon>Eukaryota</taxon>
        <taxon>Viridiplantae</taxon>
        <taxon>Chlorophyta</taxon>
        <taxon>Pyramimonadophyceae</taxon>
        <taxon>Pyramimonadales</taxon>
        <taxon>Pyramimonadaceae</taxon>
        <taxon>Cymbomonas</taxon>
    </lineage>
</organism>
<comment type="catalytic activity">
    <reaction evidence="15">
        <text>DNA(n) + a 2'-deoxyribonucleoside 5'-triphosphate = DNA(n+1) + diphosphate</text>
        <dbReference type="Rhea" id="RHEA:22508"/>
        <dbReference type="Rhea" id="RHEA-COMP:17339"/>
        <dbReference type="Rhea" id="RHEA-COMP:17340"/>
        <dbReference type="ChEBI" id="CHEBI:33019"/>
        <dbReference type="ChEBI" id="CHEBI:61560"/>
        <dbReference type="ChEBI" id="CHEBI:173112"/>
        <dbReference type="EC" id="2.7.7.7"/>
    </reaction>
</comment>
<dbReference type="InterPro" id="IPR036397">
    <property type="entry name" value="RNaseH_sf"/>
</dbReference>
<feature type="domain" description="DNA-directed DNA polymerase family B exonuclease" evidence="17">
    <location>
        <begin position="243"/>
        <end position="450"/>
    </location>
</feature>
<evidence type="ECO:0000256" key="11">
    <source>
        <dbReference type="ARBA" id="ARBA00023004"/>
    </source>
</evidence>
<dbReference type="FunFam" id="3.30.420.10:FF:000010">
    <property type="entry name" value="DNA polymerase epsilon catalytic subunit"/>
    <property type="match status" value="1"/>
</dbReference>
<evidence type="ECO:0000256" key="5">
    <source>
        <dbReference type="ARBA" id="ARBA00022695"/>
    </source>
</evidence>
<sequence length="648" mass="73347">MSAPQRSFSGRGSGKGKGSGKGSFAGGGKGGKSGKEGRGFGGKGKGTRKGKGKGGEGKGNGPPEVRHTGFSRISKQDEDALESSLGFENFTEGEDRVGWLMNISTTSLEDKETGTVLSAINCYFMCQDGDTFKAHVKFFPYFYVAVKDNAESEIEAYLRRKYEGKIAETAVVPKEDLDLKNHLSGLQRPYLKISFYNVQDLMEVRKEIHPIVARNVARSKAGNSGAGSERGTVRLEDYLDSIVDIREYDVPYHVRFEIDTGVRCAMWYTVKAKGDTAVLERRKDMLGFAEVRVCAFDIETSKLPLQFPNAATDHVMMISYMLDKQGYLIVNREYVGEDIDDFEYTPKPEFQGPFIVWNEPDERSLLRRWFDHMQEAKPGIYVTYNGDWFDWPFIEQRAEVHGMDMYQEVGFRWDKKAGEVRSNSALHLDALCWVKRDSYLPQGSQGLKAVTKAKLGYDPLEVDPEDMVRLAWETPQMMASYSVSDAVCTYYLYMKYVHPFILSLSMIIPMSPDEVLRKGSGTLCEALLMVEAYEKNIICPNKYVSPKEKMHGGKLLESETYIGGHVECLHSGIYRADLPCQFRLKRRMLPVAPYALEHRRMLPVAPYALEHRRMLPVAPYALEHRRMKQCRRGSKMHVALLCIFGGFH</sequence>
<keyword evidence="3 15" id="KW-0004">4Fe-4S</keyword>
<dbReference type="PANTHER" id="PTHR10670">
    <property type="entry name" value="DNA POLYMERASE EPSILON CATALYTIC SUBUNIT A"/>
    <property type="match status" value="1"/>
</dbReference>
<proteinExistence type="inferred from homology"/>
<dbReference type="GO" id="GO:0051539">
    <property type="term" value="F:4 iron, 4 sulfur cluster binding"/>
    <property type="evidence" value="ECO:0007669"/>
    <property type="project" value="UniProtKB-KW"/>
</dbReference>
<keyword evidence="10 15" id="KW-0239">DNA-directed DNA polymerase</keyword>
<keyword evidence="7 15" id="KW-0479">Metal-binding</keyword>
<dbReference type="AlphaFoldDB" id="A0AAE0FW92"/>
<accession>A0AAE0FW92</accession>
<dbReference type="GO" id="GO:0003887">
    <property type="term" value="F:DNA-directed DNA polymerase activity"/>
    <property type="evidence" value="ECO:0007669"/>
    <property type="project" value="UniProtKB-KW"/>
</dbReference>
<dbReference type="EC" id="2.7.7.7" evidence="15"/>
<feature type="region of interest" description="Disordered" evidence="16">
    <location>
        <begin position="1"/>
        <end position="72"/>
    </location>
</feature>
<protein>
    <recommendedName>
        <fullName evidence="15">DNA polymerase epsilon catalytic subunit</fullName>
        <ecNumber evidence="15">2.7.7.7</ecNumber>
    </recommendedName>
</protein>
<keyword evidence="4 15" id="KW-0808">Transferase</keyword>
<gene>
    <name evidence="18" type="ORF">CYMTET_24364</name>
</gene>
<dbReference type="SMART" id="SM00486">
    <property type="entry name" value="POLBc"/>
    <property type="match status" value="1"/>
</dbReference>
<dbReference type="GO" id="GO:0045004">
    <property type="term" value="P:DNA replication proofreading"/>
    <property type="evidence" value="ECO:0007669"/>
    <property type="project" value="TreeGrafter"/>
</dbReference>
<evidence type="ECO:0000313" key="19">
    <source>
        <dbReference type="Proteomes" id="UP001190700"/>
    </source>
</evidence>
<dbReference type="SUPFAM" id="SSF53098">
    <property type="entry name" value="Ribonuclease H-like"/>
    <property type="match status" value="1"/>
</dbReference>
<comment type="caution">
    <text evidence="18">The sequence shown here is derived from an EMBL/GenBank/DDBJ whole genome shotgun (WGS) entry which is preliminary data.</text>
</comment>
<dbReference type="InterPro" id="IPR029703">
    <property type="entry name" value="POL2"/>
</dbReference>
<dbReference type="GO" id="GO:0000166">
    <property type="term" value="F:nucleotide binding"/>
    <property type="evidence" value="ECO:0007669"/>
    <property type="project" value="InterPro"/>
</dbReference>
<evidence type="ECO:0000256" key="6">
    <source>
        <dbReference type="ARBA" id="ARBA00022705"/>
    </source>
</evidence>
<dbReference type="GO" id="GO:0003677">
    <property type="term" value="F:DNA binding"/>
    <property type="evidence" value="ECO:0007669"/>
    <property type="project" value="UniProtKB-KW"/>
</dbReference>
<keyword evidence="8 15" id="KW-0863">Zinc-finger</keyword>
<evidence type="ECO:0000313" key="18">
    <source>
        <dbReference type="EMBL" id="KAK3267055.1"/>
    </source>
</evidence>
<dbReference type="Pfam" id="PF03104">
    <property type="entry name" value="DNA_pol_B_exo1"/>
    <property type="match status" value="1"/>
</dbReference>
<dbReference type="InterPro" id="IPR006133">
    <property type="entry name" value="DNA-dir_DNA_pol_B_exonuc"/>
</dbReference>
<evidence type="ECO:0000256" key="2">
    <source>
        <dbReference type="ARBA" id="ARBA00005755"/>
    </source>
</evidence>
<evidence type="ECO:0000256" key="1">
    <source>
        <dbReference type="ARBA" id="ARBA00004123"/>
    </source>
</evidence>
<dbReference type="FunFam" id="3.30.342.10:FF:000012">
    <property type="entry name" value="DNA polymerase epsilon catalytic subunit"/>
    <property type="match status" value="1"/>
</dbReference>
<dbReference type="InterPro" id="IPR012337">
    <property type="entry name" value="RNaseH-like_sf"/>
</dbReference>
<evidence type="ECO:0000256" key="9">
    <source>
        <dbReference type="ARBA" id="ARBA00022833"/>
    </source>
</evidence>
<comment type="cofactor">
    <cofactor evidence="15">
        <name>[4Fe-4S] cluster</name>
        <dbReference type="ChEBI" id="CHEBI:49883"/>
    </cofactor>
</comment>
<dbReference type="Gene3D" id="3.30.420.10">
    <property type="entry name" value="Ribonuclease H-like superfamily/Ribonuclease H"/>
    <property type="match status" value="1"/>
</dbReference>
<dbReference type="Proteomes" id="UP001190700">
    <property type="component" value="Unassembled WGS sequence"/>
</dbReference>
<keyword evidence="9 15" id="KW-0862">Zinc</keyword>
<keyword evidence="6 15" id="KW-0235">DNA replication</keyword>
<evidence type="ECO:0000259" key="17">
    <source>
        <dbReference type="Pfam" id="PF03104"/>
    </source>
</evidence>
<dbReference type="Gene3D" id="3.30.342.10">
    <property type="entry name" value="DNA Polymerase, chain B, domain 1"/>
    <property type="match status" value="1"/>
</dbReference>
<dbReference type="PANTHER" id="PTHR10670:SF0">
    <property type="entry name" value="DNA POLYMERASE EPSILON CATALYTIC SUBUNIT A"/>
    <property type="match status" value="1"/>
</dbReference>
<keyword evidence="14 15" id="KW-0539">Nucleus</keyword>
<dbReference type="GO" id="GO:0006297">
    <property type="term" value="P:nucleotide-excision repair, DNA gap filling"/>
    <property type="evidence" value="ECO:0007669"/>
    <property type="project" value="TreeGrafter"/>
</dbReference>
<reference evidence="18 19" key="1">
    <citation type="journal article" date="2015" name="Genome Biol. Evol.">
        <title>Comparative Genomics of a Bacterivorous Green Alga Reveals Evolutionary Causalities and Consequences of Phago-Mixotrophic Mode of Nutrition.</title>
        <authorList>
            <person name="Burns J.A."/>
            <person name="Paasch A."/>
            <person name="Narechania A."/>
            <person name="Kim E."/>
        </authorList>
    </citation>
    <scope>NUCLEOTIDE SEQUENCE [LARGE SCALE GENOMIC DNA]</scope>
    <source>
        <strain evidence="18 19">PLY_AMNH</strain>
    </source>
</reference>
<dbReference type="EMBL" id="LGRX02012648">
    <property type="protein sequence ID" value="KAK3267055.1"/>
    <property type="molecule type" value="Genomic_DNA"/>
</dbReference>
<comment type="function">
    <text evidence="15">DNA polymerase II participates in chromosomal DNA replication.</text>
</comment>
<feature type="compositionally biased region" description="Gly residues" evidence="16">
    <location>
        <begin position="11"/>
        <end position="31"/>
    </location>
</feature>
<dbReference type="GO" id="GO:0008622">
    <property type="term" value="C:epsilon DNA polymerase complex"/>
    <property type="evidence" value="ECO:0007669"/>
    <property type="project" value="InterPro"/>
</dbReference>
<keyword evidence="11 15" id="KW-0408">Iron</keyword>
<comment type="subcellular location">
    <subcellularLocation>
        <location evidence="1 15">Nucleus</location>
    </subcellularLocation>
</comment>